<reference evidence="3 4" key="1">
    <citation type="journal article" date="2012" name="Science">
        <title>The Paleozoic origin of enzymatic lignin decomposition reconstructed from 31 fungal genomes.</title>
        <authorList>
            <person name="Floudas D."/>
            <person name="Binder M."/>
            <person name="Riley R."/>
            <person name="Barry K."/>
            <person name="Blanchette R.A."/>
            <person name="Henrissat B."/>
            <person name="Martinez A.T."/>
            <person name="Otillar R."/>
            <person name="Spatafora J.W."/>
            <person name="Yadav J.S."/>
            <person name="Aerts A."/>
            <person name="Benoit I."/>
            <person name="Boyd A."/>
            <person name="Carlson A."/>
            <person name="Copeland A."/>
            <person name="Coutinho P.M."/>
            <person name="de Vries R.P."/>
            <person name="Ferreira P."/>
            <person name="Findley K."/>
            <person name="Foster B."/>
            <person name="Gaskell J."/>
            <person name="Glotzer D."/>
            <person name="Gorecki P."/>
            <person name="Heitman J."/>
            <person name="Hesse C."/>
            <person name="Hori C."/>
            <person name="Igarashi K."/>
            <person name="Jurgens J.A."/>
            <person name="Kallen N."/>
            <person name="Kersten P."/>
            <person name="Kohler A."/>
            <person name="Kuees U."/>
            <person name="Kumar T.K.A."/>
            <person name="Kuo A."/>
            <person name="LaButti K."/>
            <person name="Larrondo L.F."/>
            <person name="Lindquist E."/>
            <person name="Ling A."/>
            <person name="Lombard V."/>
            <person name="Lucas S."/>
            <person name="Lundell T."/>
            <person name="Martin R."/>
            <person name="McLaughlin D.J."/>
            <person name="Morgenstern I."/>
            <person name="Morin E."/>
            <person name="Murat C."/>
            <person name="Nagy L.G."/>
            <person name="Nolan M."/>
            <person name="Ohm R.A."/>
            <person name="Patyshakuliyeva A."/>
            <person name="Rokas A."/>
            <person name="Ruiz-Duenas F.J."/>
            <person name="Sabat G."/>
            <person name="Salamov A."/>
            <person name="Samejima M."/>
            <person name="Schmutz J."/>
            <person name="Slot J.C."/>
            <person name="St John F."/>
            <person name="Stenlid J."/>
            <person name="Sun H."/>
            <person name="Sun S."/>
            <person name="Syed K."/>
            <person name="Tsang A."/>
            <person name="Wiebenga A."/>
            <person name="Young D."/>
            <person name="Pisabarro A."/>
            <person name="Eastwood D.C."/>
            <person name="Martin F."/>
            <person name="Cullen D."/>
            <person name="Grigoriev I.V."/>
            <person name="Hibbett D.S."/>
        </authorList>
    </citation>
    <scope>NUCLEOTIDE SEQUENCE [LARGE SCALE GENOMIC DNA]</scope>
    <source>
        <strain evidence="3 4">DJM-731 SS1</strain>
    </source>
</reference>
<gene>
    <name evidence="3" type="ORF">DACRYDRAFT_92385</name>
</gene>
<feature type="non-terminal residue" evidence="3">
    <location>
        <position position="1"/>
    </location>
</feature>
<feature type="chain" id="PRO_5004067738" evidence="2">
    <location>
        <begin position="19"/>
        <end position="99"/>
    </location>
</feature>
<proteinExistence type="predicted"/>
<evidence type="ECO:0000256" key="2">
    <source>
        <dbReference type="SAM" id="SignalP"/>
    </source>
</evidence>
<dbReference type="RefSeq" id="XP_040633237.1">
    <property type="nucleotide sequence ID" value="XM_040777067.1"/>
</dbReference>
<dbReference type="Proteomes" id="UP000030653">
    <property type="component" value="Unassembled WGS sequence"/>
</dbReference>
<evidence type="ECO:0000313" key="4">
    <source>
        <dbReference type="Proteomes" id="UP000030653"/>
    </source>
</evidence>
<keyword evidence="4" id="KW-1185">Reference proteome</keyword>
<evidence type="ECO:0000313" key="3">
    <source>
        <dbReference type="EMBL" id="EJU06343.1"/>
    </source>
</evidence>
<sequence>ARCLHLSLVHSLFPLSLQRPPNPPATKVLFPALPHRPQHVPRTLRSAQASLNRPSDIDISLNGRSTARRHRPSTAASDPQSAATTNTTTILLHKPQVAS</sequence>
<name>M5GGZ4_DACPD</name>
<feature type="signal peptide" evidence="2">
    <location>
        <begin position="1"/>
        <end position="18"/>
    </location>
</feature>
<accession>M5GGZ4</accession>
<feature type="region of interest" description="Disordered" evidence="1">
    <location>
        <begin position="46"/>
        <end position="99"/>
    </location>
</feature>
<organism evidence="3 4">
    <name type="scientific">Dacryopinax primogenitus (strain DJM 731)</name>
    <name type="common">Brown rot fungus</name>
    <dbReference type="NCBI Taxonomy" id="1858805"/>
    <lineage>
        <taxon>Eukaryota</taxon>
        <taxon>Fungi</taxon>
        <taxon>Dikarya</taxon>
        <taxon>Basidiomycota</taxon>
        <taxon>Agaricomycotina</taxon>
        <taxon>Dacrymycetes</taxon>
        <taxon>Dacrymycetales</taxon>
        <taxon>Dacrymycetaceae</taxon>
        <taxon>Dacryopinax</taxon>
    </lineage>
</organism>
<keyword evidence="2" id="KW-0732">Signal</keyword>
<feature type="compositionally biased region" description="Polar residues" evidence="1">
    <location>
        <begin position="74"/>
        <end position="90"/>
    </location>
</feature>
<dbReference type="GeneID" id="63692129"/>
<evidence type="ECO:0000256" key="1">
    <source>
        <dbReference type="SAM" id="MobiDB-lite"/>
    </source>
</evidence>
<dbReference type="HOGENOM" id="CLU_2326295_0_0_1"/>
<dbReference type="AlphaFoldDB" id="M5GGZ4"/>
<dbReference type="EMBL" id="JH795855">
    <property type="protein sequence ID" value="EJU06343.1"/>
    <property type="molecule type" value="Genomic_DNA"/>
</dbReference>
<protein>
    <submittedName>
        <fullName evidence="3">Uncharacterized protein</fullName>
    </submittedName>
</protein>